<name>A0A7L3LM27_9CHAR</name>
<gene>
    <name evidence="1" type="primary">Odf3_0</name>
    <name evidence="1" type="ORF">TURVEL_R09919</name>
</gene>
<evidence type="ECO:0000313" key="2">
    <source>
        <dbReference type="Proteomes" id="UP000582182"/>
    </source>
</evidence>
<reference evidence="1 2" key="1">
    <citation type="submission" date="2019-09" db="EMBL/GenBank/DDBJ databases">
        <title>Bird 10,000 Genomes (B10K) Project - Family phase.</title>
        <authorList>
            <person name="Zhang G."/>
        </authorList>
    </citation>
    <scope>NUCLEOTIDE SEQUENCE [LARGE SCALE GENOMIC DNA]</scope>
    <source>
        <strain evidence="1">B10K-DU-029-46</strain>
    </source>
</reference>
<proteinExistence type="predicted"/>
<dbReference type="AlphaFoldDB" id="A0A7L3LM27"/>
<organism evidence="1 2">
    <name type="scientific">Turnix velox</name>
    <name type="common">Little buttonquail</name>
    <dbReference type="NCBI Taxonomy" id="2529409"/>
    <lineage>
        <taxon>Eukaryota</taxon>
        <taxon>Metazoa</taxon>
        <taxon>Chordata</taxon>
        <taxon>Craniata</taxon>
        <taxon>Vertebrata</taxon>
        <taxon>Euteleostomi</taxon>
        <taxon>Archelosauria</taxon>
        <taxon>Archosauria</taxon>
        <taxon>Dinosauria</taxon>
        <taxon>Saurischia</taxon>
        <taxon>Theropoda</taxon>
        <taxon>Coelurosauria</taxon>
        <taxon>Aves</taxon>
        <taxon>Neognathae</taxon>
        <taxon>Neoaves</taxon>
        <taxon>Charadriiformes</taxon>
        <taxon>Turnicidae</taxon>
        <taxon>Turnix</taxon>
    </lineage>
</organism>
<accession>A0A7L3LM27</accession>
<dbReference type="OrthoDB" id="429991at2759"/>
<comment type="caution">
    <text evidence="1">The sequence shown here is derived from an EMBL/GenBank/DDBJ whole genome shotgun (WGS) entry which is preliminary data.</text>
</comment>
<keyword evidence="2" id="KW-1185">Reference proteome</keyword>
<evidence type="ECO:0000313" key="1">
    <source>
        <dbReference type="EMBL" id="NXU54832.1"/>
    </source>
</evidence>
<sequence length="130" mass="13880">TTNMNGALMGSWRPQRPRALITAQFTSPGPKYTIPGSTGHLAHNATKARAPAVTFQGARSPVPESCSPGLCYCLHPSFTGMGKYVGPAQHICGWPQVKMEVTPGPSEYFFPSTFPLPHQTSTSCFCPGTP</sequence>
<dbReference type="Proteomes" id="UP000582182">
    <property type="component" value="Unassembled WGS sequence"/>
</dbReference>
<feature type="non-terminal residue" evidence="1">
    <location>
        <position position="1"/>
    </location>
</feature>
<protein>
    <submittedName>
        <fullName evidence="1">ODF3A protein</fullName>
    </submittedName>
</protein>
<feature type="non-terminal residue" evidence="1">
    <location>
        <position position="130"/>
    </location>
</feature>
<dbReference type="EMBL" id="VZTY01021872">
    <property type="protein sequence ID" value="NXU54832.1"/>
    <property type="molecule type" value="Genomic_DNA"/>
</dbReference>